<feature type="transmembrane region" description="Helical" evidence="1">
    <location>
        <begin position="166"/>
        <end position="185"/>
    </location>
</feature>
<feature type="transmembrane region" description="Helical" evidence="1">
    <location>
        <begin position="197"/>
        <end position="215"/>
    </location>
</feature>
<gene>
    <name evidence="2" type="ORF">DCF25_21745</name>
</gene>
<evidence type="ECO:0000256" key="1">
    <source>
        <dbReference type="SAM" id="Phobius"/>
    </source>
</evidence>
<reference evidence="2 3" key="2">
    <citation type="submission" date="2018-06" db="EMBL/GenBank/DDBJ databases">
        <title>Metagenomic assembly of (sub)arctic Cyanobacteria and their associated microbiome from non-axenic cultures.</title>
        <authorList>
            <person name="Baurain D."/>
        </authorList>
    </citation>
    <scope>NUCLEOTIDE SEQUENCE [LARGE SCALE GENOMIC DNA]</scope>
    <source>
        <strain evidence="2">ULC129bin1</strain>
    </source>
</reference>
<dbReference type="EMBL" id="QBMC01000256">
    <property type="protein sequence ID" value="PZO09349.1"/>
    <property type="molecule type" value="Genomic_DNA"/>
</dbReference>
<feature type="transmembrane region" description="Helical" evidence="1">
    <location>
        <begin position="92"/>
        <end position="112"/>
    </location>
</feature>
<keyword evidence="1" id="KW-1133">Transmembrane helix</keyword>
<keyword evidence="1" id="KW-0472">Membrane</keyword>
<dbReference type="AlphaFoldDB" id="A0A2W4TWP7"/>
<accession>A0A2W4TWP7</accession>
<name>A0A2W4TWP7_9CYAN</name>
<organism evidence="2 3">
    <name type="scientific">Leptolyngbya foveolarum</name>
    <dbReference type="NCBI Taxonomy" id="47253"/>
    <lineage>
        <taxon>Bacteria</taxon>
        <taxon>Bacillati</taxon>
        <taxon>Cyanobacteriota</taxon>
        <taxon>Cyanophyceae</taxon>
        <taxon>Leptolyngbyales</taxon>
        <taxon>Leptolyngbyaceae</taxon>
        <taxon>Leptolyngbya group</taxon>
        <taxon>Leptolyngbya</taxon>
    </lineage>
</organism>
<evidence type="ECO:0000313" key="2">
    <source>
        <dbReference type="EMBL" id="PZO09349.1"/>
    </source>
</evidence>
<protein>
    <submittedName>
        <fullName evidence="2">DUF998 domain-containing protein</fullName>
    </submittedName>
</protein>
<proteinExistence type="predicted"/>
<feature type="transmembrane region" description="Helical" evidence="1">
    <location>
        <begin position="124"/>
        <end position="145"/>
    </location>
</feature>
<sequence>MTNRPSGSSSGNPFGNNRLVVSYLMLRKAIGCLGMALPFVLAIGGGLIFRTGLQKTVSDYYYTGMGDVFVGTLFAMGVFLFSYRGYGKKDDLAGNIAAICVIGTALFPTTPADPTTVASIIGKVHVLFATLYFATLAYFSLFLFTKSDSTKPATRQKLQRNQVYRVCGYLIVWALIAIALLGVLPDTLTAAFADLNPVFWLESIAVVAFGVSWFVKGEGILEDEE</sequence>
<dbReference type="Proteomes" id="UP000249354">
    <property type="component" value="Unassembled WGS sequence"/>
</dbReference>
<feature type="transmembrane region" description="Helical" evidence="1">
    <location>
        <begin position="61"/>
        <end position="80"/>
    </location>
</feature>
<keyword evidence="1" id="KW-0812">Transmembrane</keyword>
<feature type="transmembrane region" description="Helical" evidence="1">
    <location>
        <begin position="29"/>
        <end position="49"/>
    </location>
</feature>
<evidence type="ECO:0000313" key="3">
    <source>
        <dbReference type="Proteomes" id="UP000249354"/>
    </source>
</evidence>
<comment type="caution">
    <text evidence="2">The sequence shown here is derived from an EMBL/GenBank/DDBJ whole genome shotgun (WGS) entry which is preliminary data.</text>
</comment>
<reference evidence="3" key="1">
    <citation type="submission" date="2018-04" db="EMBL/GenBank/DDBJ databases">
        <authorList>
            <person name="Cornet L."/>
        </authorList>
    </citation>
    <scope>NUCLEOTIDE SEQUENCE [LARGE SCALE GENOMIC DNA]</scope>
</reference>